<dbReference type="OrthoDB" id="182958at2"/>
<dbReference type="GO" id="GO:0003700">
    <property type="term" value="F:DNA-binding transcription factor activity"/>
    <property type="evidence" value="ECO:0007669"/>
    <property type="project" value="InterPro"/>
</dbReference>
<name>A0A2V3W1R7_9BACI</name>
<reference evidence="5 6" key="1">
    <citation type="submission" date="2018-05" db="EMBL/GenBank/DDBJ databases">
        <title>Genomic Encyclopedia of Type Strains, Phase IV (KMG-IV): sequencing the most valuable type-strain genomes for metagenomic binning, comparative biology and taxonomic classification.</title>
        <authorList>
            <person name="Goeker M."/>
        </authorList>
    </citation>
    <scope>NUCLEOTIDE SEQUENCE [LARGE SCALE GENOMIC DNA]</scope>
    <source>
        <strain evidence="5 6">DSM 22440</strain>
    </source>
</reference>
<evidence type="ECO:0000313" key="6">
    <source>
        <dbReference type="Proteomes" id="UP000247922"/>
    </source>
</evidence>
<dbReference type="SUPFAM" id="SSF46689">
    <property type="entry name" value="Homeodomain-like"/>
    <property type="match status" value="1"/>
</dbReference>
<dbReference type="PANTHER" id="PTHR43280">
    <property type="entry name" value="ARAC-FAMILY TRANSCRIPTIONAL REGULATOR"/>
    <property type="match status" value="1"/>
</dbReference>
<dbReference type="InterPro" id="IPR014710">
    <property type="entry name" value="RmlC-like_jellyroll"/>
</dbReference>
<dbReference type="Gene3D" id="2.60.120.10">
    <property type="entry name" value="Jelly Rolls"/>
    <property type="match status" value="1"/>
</dbReference>
<dbReference type="EMBL" id="QJJR01000013">
    <property type="protein sequence ID" value="PXW88273.1"/>
    <property type="molecule type" value="Genomic_DNA"/>
</dbReference>
<dbReference type="Pfam" id="PF02311">
    <property type="entry name" value="AraC_binding"/>
    <property type="match status" value="1"/>
</dbReference>
<sequence length="241" mass="28126">MTNLINNDDSDHSLFQCSIENQQAVSLHYHNAYEFIRVDDGELDVLIDGASYHVNKQQAIFIHVLQIHKIDISTTAKFTIITFSPELVSEFDATYKNKTIVNPLFDWPNPIDIEKFTSPYAERAFTFDLLNKLIQHAPFEIEHTNKKREVIHKIIDYVLHHFGEKCSLKVIQEKLGYDYNYLSKSFLTLTGIRFNEYLNKFRIKKACAYLLETTLTINQIGRICGFQSIRSFNRNFTSIMD</sequence>
<keyword evidence="2" id="KW-0238">DNA-binding</keyword>
<proteinExistence type="predicted"/>
<dbReference type="RefSeq" id="WP_110251911.1">
    <property type="nucleotide sequence ID" value="NZ_QJJR01000013.1"/>
</dbReference>
<keyword evidence="3" id="KW-0804">Transcription</keyword>
<dbReference type="InterPro" id="IPR009057">
    <property type="entry name" value="Homeodomain-like_sf"/>
</dbReference>
<evidence type="ECO:0000256" key="1">
    <source>
        <dbReference type="ARBA" id="ARBA00023015"/>
    </source>
</evidence>
<accession>A0A2V3W1R7</accession>
<dbReference type="SMART" id="SM00342">
    <property type="entry name" value="HTH_ARAC"/>
    <property type="match status" value="1"/>
</dbReference>
<dbReference type="AlphaFoldDB" id="A0A2V3W1R7"/>
<keyword evidence="6" id="KW-1185">Reference proteome</keyword>
<organism evidence="5 6">
    <name type="scientific">Streptohalobacillus salinus</name>
    <dbReference type="NCBI Taxonomy" id="621096"/>
    <lineage>
        <taxon>Bacteria</taxon>
        <taxon>Bacillati</taxon>
        <taxon>Bacillota</taxon>
        <taxon>Bacilli</taxon>
        <taxon>Bacillales</taxon>
        <taxon>Bacillaceae</taxon>
        <taxon>Streptohalobacillus</taxon>
    </lineage>
</organism>
<comment type="caution">
    <text evidence="5">The sequence shown here is derived from an EMBL/GenBank/DDBJ whole genome shotgun (WGS) entry which is preliminary data.</text>
</comment>
<dbReference type="Pfam" id="PF12833">
    <property type="entry name" value="HTH_18"/>
    <property type="match status" value="1"/>
</dbReference>
<dbReference type="InterPro" id="IPR018060">
    <property type="entry name" value="HTH_AraC"/>
</dbReference>
<dbReference type="InterPro" id="IPR003313">
    <property type="entry name" value="AraC-bd"/>
</dbReference>
<evidence type="ECO:0000256" key="2">
    <source>
        <dbReference type="ARBA" id="ARBA00023125"/>
    </source>
</evidence>
<dbReference type="Gene3D" id="1.10.10.60">
    <property type="entry name" value="Homeodomain-like"/>
    <property type="match status" value="2"/>
</dbReference>
<evidence type="ECO:0000313" key="5">
    <source>
        <dbReference type="EMBL" id="PXW88273.1"/>
    </source>
</evidence>
<dbReference type="Proteomes" id="UP000247922">
    <property type="component" value="Unassembled WGS sequence"/>
</dbReference>
<evidence type="ECO:0000256" key="3">
    <source>
        <dbReference type="ARBA" id="ARBA00023163"/>
    </source>
</evidence>
<dbReference type="GO" id="GO:0043565">
    <property type="term" value="F:sequence-specific DNA binding"/>
    <property type="evidence" value="ECO:0007669"/>
    <property type="project" value="InterPro"/>
</dbReference>
<feature type="domain" description="HTH araC/xylS-type" evidence="4">
    <location>
        <begin position="152"/>
        <end position="241"/>
    </location>
</feature>
<dbReference type="PROSITE" id="PS01124">
    <property type="entry name" value="HTH_ARAC_FAMILY_2"/>
    <property type="match status" value="1"/>
</dbReference>
<protein>
    <submittedName>
        <fullName evidence="5">AraC family transcriptional regulator</fullName>
    </submittedName>
</protein>
<gene>
    <name evidence="5" type="ORF">DES38_1134</name>
</gene>
<dbReference type="InterPro" id="IPR011051">
    <property type="entry name" value="RmlC_Cupin_sf"/>
</dbReference>
<dbReference type="SUPFAM" id="SSF51182">
    <property type="entry name" value="RmlC-like cupins"/>
    <property type="match status" value="1"/>
</dbReference>
<keyword evidence="1" id="KW-0805">Transcription regulation</keyword>
<evidence type="ECO:0000259" key="4">
    <source>
        <dbReference type="PROSITE" id="PS01124"/>
    </source>
</evidence>
<dbReference type="PANTHER" id="PTHR43280:SF2">
    <property type="entry name" value="HTH-TYPE TRANSCRIPTIONAL REGULATOR EXSA"/>
    <property type="match status" value="1"/>
</dbReference>